<evidence type="ECO:0008006" key="5">
    <source>
        <dbReference type="Google" id="ProtNLM"/>
    </source>
</evidence>
<dbReference type="AlphaFoldDB" id="A0A0U3KEH4"/>
<dbReference type="RefSeq" id="WP_067853561.1">
    <property type="nucleotide sequence ID" value="NZ_CP011502.1"/>
</dbReference>
<keyword evidence="2" id="KW-0732">Signal</keyword>
<sequence>MTLRRHQKAVLAATAVPTLLLAAACGQASTSDDAAGSTPSSAATSESASTDTGSSESSGDYAPGTYEASGSYSNPGGTSTVDVEVTLGDGGTIDDVTVTPKASGTSKQYQEKFAGGIADEVVGKNIDDLDVSKVAGSSLTAGGFNQAIDEIKSEARG</sequence>
<feature type="chain" id="PRO_5006840928" description="FMN-binding domain-containing protein" evidence="2">
    <location>
        <begin position="29"/>
        <end position="157"/>
    </location>
</feature>
<feature type="compositionally biased region" description="Low complexity" evidence="1">
    <location>
        <begin position="29"/>
        <end position="60"/>
    </location>
</feature>
<proteinExistence type="predicted"/>
<accession>A0A0U3KEH4</accession>
<gene>
    <name evidence="3" type="ORF">AERYTH_01195</name>
</gene>
<evidence type="ECO:0000256" key="1">
    <source>
        <dbReference type="SAM" id="MobiDB-lite"/>
    </source>
</evidence>
<dbReference type="PATRIC" id="fig|2041.4.peg.247"/>
<dbReference type="STRING" id="2041.AERYTH_01195"/>
<evidence type="ECO:0000256" key="2">
    <source>
        <dbReference type="SAM" id="SignalP"/>
    </source>
</evidence>
<dbReference type="PROSITE" id="PS51257">
    <property type="entry name" value="PROKAR_LIPOPROTEIN"/>
    <property type="match status" value="1"/>
</dbReference>
<feature type="region of interest" description="Disordered" evidence="1">
    <location>
        <begin position="29"/>
        <end position="108"/>
    </location>
</feature>
<dbReference type="KEGG" id="aer:AERYTH_01195"/>
<keyword evidence="4" id="KW-1185">Reference proteome</keyword>
<evidence type="ECO:0000313" key="4">
    <source>
        <dbReference type="Proteomes" id="UP000067689"/>
    </source>
</evidence>
<name>A0A0U3KEH4_9ACTN</name>
<organism evidence="3 4">
    <name type="scientific">Aeromicrobium erythreum</name>
    <dbReference type="NCBI Taxonomy" id="2041"/>
    <lineage>
        <taxon>Bacteria</taxon>
        <taxon>Bacillati</taxon>
        <taxon>Actinomycetota</taxon>
        <taxon>Actinomycetes</taxon>
        <taxon>Propionibacteriales</taxon>
        <taxon>Nocardioidaceae</taxon>
        <taxon>Aeromicrobium</taxon>
    </lineage>
</organism>
<feature type="compositionally biased region" description="Polar residues" evidence="1">
    <location>
        <begin position="68"/>
        <end position="81"/>
    </location>
</feature>
<dbReference type="EMBL" id="CP011502">
    <property type="protein sequence ID" value="ALX03411.1"/>
    <property type="molecule type" value="Genomic_DNA"/>
</dbReference>
<feature type="signal peptide" evidence="2">
    <location>
        <begin position="1"/>
        <end position="28"/>
    </location>
</feature>
<reference evidence="3 4" key="1">
    <citation type="journal article" date="1991" name="Int. J. Syst. Bacteriol.">
        <title>Description of the erythromycin-producing bacterium Arthrobacter sp. strain NRRL B-3381 as Aeromicrobium erythreum gen. nov., sp. nov.</title>
        <authorList>
            <person name="Miller E.S."/>
            <person name="Woese C.R."/>
            <person name="Brenner S."/>
        </authorList>
    </citation>
    <scope>NUCLEOTIDE SEQUENCE [LARGE SCALE GENOMIC DNA]</scope>
    <source>
        <strain evidence="3 4">AR18</strain>
    </source>
</reference>
<dbReference type="OrthoDB" id="4232596at2"/>
<dbReference type="Proteomes" id="UP000067689">
    <property type="component" value="Chromosome"/>
</dbReference>
<protein>
    <recommendedName>
        <fullName evidence="5">FMN-binding domain-containing protein</fullName>
    </recommendedName>
</protein>
<evidence type="ECO:0000313" key="3">
    <source>
        <dbReference type="EMBL" id="ALX03411.1"/>
    </source>
</evidence>